<dbReference type="CDD" id="cd06267">
    <property type="entry name" value="PBP1_LacI_sugar_binding-like"/>
    <property type="match status" value="1"/>
</dbReference>
<dbReference type="PANTHER" id="PTHR30146">
    <property type="entry name" value="LACI-RELATED TRANSCRIPTIONAL REPRESSOR"/>
    <property type="match status" value="1"/>
</dbReference>
<evidence type="ECO:0000313" key="5">
    <source>
        <dbReference type="EMBL" id="MBB5227371.1"/>
    </source>
</evidence>
<dbReference type="RefSeq" id="WP_184661544.1">
    <property type="nucleotide sequence ID" value="NZ_CP031518.1"/>
</dbReference>
<sequence length="1064" mass="121240">MQNFQNGRRIGFILSTIYNGSALKLWHKIVSRASQDKGAFFVFPGGKLSSEKSNDCLRNSVYELANPSNIDGLVSWASSISGSVSLQDVEEFHNRFNQIPVVTIGQKFHGKPCSEFDAYSGMKELVLHFIKTHGVERIAFLRGPQTHTSAEDRFRGFKDALAETGLLNDENQNLITDAMSWTDGEKAMVQLCEERNLVPGKDFKAIIGASDLMTFAAVNYLKKRGVRIPKDLLVGGFNDTDESRISVPSFSTVHMPTAELGVEAYEKLSNILNGMLGVSDTKLSAYPVVRESCGCNRAKIWNSAESKYKIRSEAQFREEIFKIFHMNPEQANLDPMLRALFDNDKPKFYELFSQWITKYFEEGGESLTVFAFLSALRGITDLSPEYIEKVIRHVIVSIPRIQERVLIQEQFEANKVNMVVSALKNELLSVYDRPKLITVLKKYLDKIGIRTFALVLHEDENYSNYIGGYNSTDEARTEPVKFQRGNLVPDKYASDFASGTFIVQPLFDDEHAYGYIICGYAKCHGIVYEDLRSSVSSALQSITFFENTNEARKIAEQAEFAKTEFFANVGSDLCDPLKNLSSKVQQMEDNIEKGVIDKEILAEQLLFLRSQINAQLQKTETLVDLTRSQVDDLPMNKKLFEIRQVLPGSIAANLNQEYPLLFGDAERLKRALQTIFDYAEKIPCISEKIDGIHIEFYSSRFDWHKPELLLAEKIILLQFGEVEKSNSYAEVTLPWPNLAGLPPENHDVTKSKLYCFTESLPKAKFELDPKYLFEEGYLEADFDNAVFYWEPDTAPIDEWIKIYGLRKKDSVFRAPLVCYSHNLVGHNFTDILEQKIRAQRSAPVLFVNTKHTHYGTWATESNTVTVSSMDEFDDILSEITPSLIVFEKVDEESIRRIRQNQKTVLVPIIVLPDTVETDEEIELLCSHPRIILCNRGAAESEQFNDRIKAILAGDEILPPHTGALVKKAILYLNRNASKQIVRWKLADTVHVSEDYLTRIFHKEIGLSLWEYLNRYRIYIATKMLLETNDTIYEIAENSGFQDQAYFCRVFKKIYGIPPGKIRSK</sequence>
<dbReference type="EMBL" id="JACHFQ010000010">
    <property type="protein sequence ID" value="MBB5227371.1"/>
    <property type="molecule type" value="Genomic_DNA"/>
</dbReference>
<dbReference type="InterPro" id="IPR018062">
    <property type="entry name" value="HTH_AraC-typ_CS"/>
</dbReference>
<dbReference type="InterPro" id="IPR028082">
    <property type="entry name" value="Peripla_BP_I"/>
</dbReference>
<feature type="domain" description="HTH araC/xylS-type" evidence="4">
    <location>
        <begin position="966"/>
        <end position="1064"/>
    </location>
</feature>
<comment type="caution">
    <text evidence="5">The sequence shown here is derived from an EMBL/GenBank/DDBJ whole genome shotgun (WGS) entry which is preliminary data.</text>
</comment>
<dbReference type="Proteomes" id="UP000518887">
    <property type="component" value="Unassembled WGS sequence"/>
</dbReference>
<dbReference type="Pfam" id="PF12833">
    <property type="entry name" value="HTH_18"/>
    <property type="match status" value="1"/>
</dbReference>
<dbReference type="InterPro" id="IPR009057">
    <property type="entry name" value="Homeodomain-like_sf"/>
</dbReference>
<dbReference type="InterPro" id="IPR020449">
    <property type="entry name" value="Tscrpt_reg_AraC-type_HTH"/>
</dbReference>
<evidence type="ECO:0000256" key="3">
    <source>
        <dbReference type="ARBA" id="ARBA00023163"/>
    </source>
</evidence>
<dbReference type="AlphaFoldDB" id="A0A7W8LN93"/>
<keyword evidence="2 5" id="KW-0238">DNA-binding</keyword>
<keyword evidence="3" id="KW-0804">Transcription</keyword>
<dbReference type="SUPFAM" id="SSF53822">
    <property type="entry name" value="Periplasmic binding protein-like I"/>
    <property type="match status" value="1"/>
</dbReference>
<proteinExistence type="predicted"/>
<dbReference type="Gene3D" id="3.40.50.2300">
    <property type="match status" value="2"/>
</dbReference>
<dbReference type="Pfam" id="PF13377">
    <property type="entry name" value="Peripla_BP_3"/>
    <property type="match status" value="1"/>
</dbReference>
<accession>A0A7W8LN93</accession>
<reference evidence="5 6" key="1">
    <citation type="submission" date="2020-08" db="EMBL/GenBank/DDBJ databases">
        <title>Genomic Encyclopedia of Type Strains, Phase IV (KMG-IV): sequencing the most valuable type-strain genomes for metagenomic binning, comparative biology and taxonomic classification.</title>
        <authorList>
            <person name="Goeker M."/>
        </authorList>
    </citation>
    <scope>NUCLEOTIDE SEQUENCE [LARGE SCALE GENOMIC DNA]</scope>
    <source>
        <strain evidence="5 6">DSM 103462</strain>
    </source>
</reference>
<protein>
    <submittedName>
        <fullName evidence="5">DNA-binding LacI/PurR family transcriptional regulator/AraC-like DNA-binding protein</fullName>
    </submittedName>
</protein>
<dbReference type="InterPro" id="IPR018060">
    <property type="entry name" value="HTH_AraC"/>
</dbReference>
<evidence type="ECO:0000313" key="6">
    <source>
        <dbReference type="Proteomes" id="UP000518887"/>
    </source>
</evidence>
<evidence type="ECO:0000259" key="4">
    <source>
        <dbReference type="PROSITE" id="PS01124"/>
    </source>
</evidence>
<dbReference type="GO" id="GO:0000976">
    <property type="term" value="F:transcription cis-regulatory region binding"/>
    <property type="evidence" value="ECO:0007669"/>
    <property type="project" value="TreeGrafter"/>
</dbReference>
<keyword evidence="6" id="KW-1185">Reference proteome</keyword>
<dbReference type="PROSITE" id="PS01124">
    <property type="entry name" value="HTH_ARAC_FAMILY_2"/>
    <property type="match status" value="1"/>
</dbReference>
<dbReference type="SMART" id="SM00342">
    <property type="entry name" value="HTH_ARAC"/>
    <property type="match status" value="1"/>
</dbReference>
<evidence type="ECO:0000256" key="2">
    <source>
        <dbReference type="ARBA" id="ARBA00023125"/>
    </source>
</evidence>
<dbReference type="PRINTS" id="PR00032">
    <property type="entry name" value="HTHARAC"/>
</dbReference>
<dbReference type="Gene3D" id="1.10.10.60">
    <property type="entry name" value="Homeodomain-like"/>
    <property type="match status" value="2"/>
</dbReference>
<gene>
    <name evidence="5" type="ORF">HNP76_002770</name>
</gene>
<dbReference type="SUPFAM" id="SSF46689">
    <property type="entry name" value="Homeodomain-like"/>
    <property type="match status" value="1"/>
</dbReference>
<keyword evidence="1" id="KW-0805">Transcription regulation</keyword>
<organism evidence="5 6">
    <name type="scientific">Treponema ruminis</name>
    <dbReference type="NCBI Taxonomy" id="744515"/>
    <lineage>
        <taxon>Bacteria</taxon>
        <taxon>Pseudomonadati</taxon>
        <taxon>Spirochaetota</taxon>
        <taxon>Spirochaetia</taxon>
        <taxon>Spirochaetales</taxon>
        <taxon>Treponemataceae</taxon>
        <taxon>Treponema</taxon>
    </lineage>
</organism>
<dbReference type="PROSITE" id="PS00041">
    <property type="entry name" value="HTH_ARAC_FAMILY_1"/>
    <property type="match status" value="1"/>
</dbReference>
<dbReference type="InterPro" id="IPR046335">
    <property type="entry name" value="LacI/GalR-like_sensor"/>
</dbReference>
<evidence type="ECO:0000256" key="1">
    <source>
        <dbReference type="ARBA" id="ARBA00023015"/>
    </source>
</evidence>
<dbReference type="GO" id="GO:0003700">
    <property type="term" value="F:DNA-binding transcription factor activity"/>
    <property type="evidence" value="ECO:0007669"/>
    <property type="project" value="InterPro"/>
</dbReference>
<name>A0A7W8LN93_9SPIR</name>
<dbReference type="PANTHER" id="PTHR30146:SF24">
    <property type="entry name" value="XYLOSE OPERON REGULATORY PROTEIN"/>
    <property type="match status" value="1"/>
</dbReference>